<comment type="caution">
    <text evidence="1">The sequence shown here is derived from an EMBL/GenBank/DDBJ whole genome shotgun (WGS) entry which is preliminary data.</text>
</comment>
<protein>
    <submittedName>
        <fullName evidence="1">Uncharacterized protein</fullName>
    </submittedName>
</protein>
<sequence length="62" mass="6592">MTTTIRGECHAALISAPGSGQGKSMMTAADPLGRTHKLARQRGRAGLDYIVFNIQVAQVAHE</sequence>
<organism evidence="1 2">
    <name type="scientific">Billgrantia campisalis</name>
    <dbReference type="NCBI Taxonomy" id="74661"/>
    <lineage>
        <taxon>Bacteria</taxon>
        <taxon>Pseudomonadati</taxon>
        <taxon>Pseudomonadota</taxon>
        <taxon>Gammaproteobacteria</taxon>
        <taxon>Oceanospirillales</taxon>
        <taxon>Halomonadaceae</taxon>
        <taxon>Billgrantia</taxon>
    </lineage>
</organism>
<gene>
    <name evidence="1" type="ORF">HOP52_19110</name>
</gene>
<dbReference type="Proteomes" id="UP000814385">
    <property type="component" value="Unassembled WGS sequence"/>
</dbReference>
<reference evidence="1 2" key="1">
    <citation type="submission" date="2020-05" db="EMBL/GenBank/DDBJ databases">
        <title>Comparative genomic analysis of denitrifying bacteria from Halomonas genus.</title>
        <authorList>
            <person name="Wang L."/>
            <person name="Shao Z."/>
        </authorList>
    </citation>
    <scope>NUCLEOTIDE SEQUENCE [LARGE SCALE GENOMIC DNA]</scope>
    <source>
        <strain evidence="1 2">A4</strain>
    </source>
</reference>
<evidence type="ECO:0000313" key="1">
    <source>
        <dbReference type="EMBL" id="MCG6659857.1"/>
    </source>
</evidence>
<keyword evidence="2" id="KW-1185">Reference proteome</keyword>
<dbReference type="EMBL" id="JABFUC010000025">
    <property type="protein sequence ID" value="MCG6659857.1"/>
    <property type="molecule type" value="Genomic_DNA"/>
</dbReference>
<evidence type="ECO:0000313" key="2">
    <source>
        <dbReference type="Proteomes" id="UP000814385"/>
    </source>
</evidence>
<dbReference type="RefSeq" id="WP_238979128.1">
    <property type="nucleotide sequence ID" value="NZ_JABFUC010000025.1"/>
</dbReference>
<accession>A0ABS9PF25</accession>
<name>A0ABS9PF25_9GAMM</name>
<proteinExistence type="predicted"/>